<reference evidence="2 3" key="1">
    <citation type="submission" date="2013-11" db="EMBL/GenBank/DDBJ databases">
        <title>Draft genome of the bovine lungworm Dictyocaulus viviparus.</title>
        <authorList>
            <person name="Mitreva M."/>
        </authorList>
    </citation>
    <scope>NUCLEOTIDE SEQUENCE [LARGE SCALE GENOMIC DNA]</scope>
    <source>
        <strain evidence="2 3">HannoverDv2000</strain>
    </source>
</reference>
<dbReference type="AlphaFoldDB" id="A0A0D8XNZ8"/>
<evidence type="ECO:0000313" key="2">
    <source>
        <dbReference type="EMBL" id="KJH46240.1"/>
    </source>
</evidence>
<proteinExistence type="predicted"/>
<feature type="signal peptide" evidence="1">
    <location>
        <begin position="1"/>
        <end position="25"/>
    </location>
</feature>
<dbReference type="Proteomes" id="UP000053766">
    <property type="component" value="Unassembled WGS sequence"/>
</dbReference>
<protein>
    <recommendedName>
        <fullName evidence="4">Jacalin-type lectin domain-containing protein</fullName>
    </recommendedName>
</protein>
<keyword evidence="3" id="KW-1185">Reference proteome</keyword>
<accession>A0A0D8XNZ8</accession>
<evidence type="ECO:0008006" key="4">
    <source>
        <dbReference type="Google" id="ProtNLM"/>
    </source>
</evidence>
<reference evidence="3" key="2">
    <citation type="journal article" date="2016" name="Sci. Rep.">
        <title>Dictyocaulus viviparus genome, variome and transcriptome elucidate lungworm biology and support future intervention.</title>
        <authorList>
            <person name="McNulty S.N."/>
            <person name="Strube C."/>
            <person name="Rosa B.A."/>
            <person name="Martin J.C."/>
            <person name="Tyagi R."/>
            <person name="Choi Y.J."/>
            <person name="Wang Q."/>
            <person name="Hallsworth Pepin K."/>
            <person name="Zhang X."/>
            <person name="Ozersky P."/>
            <person name="Wilson R.K."/>
            <person name="Sternberg P.W."/>
            <person name="Gasser R.B."/>
            <person name="Mitreva M."/>
        </authorList>
    </citation>
    <scope>NUCLEOTIDE SEQUENCE [LARGE SCALE GENOMIC DNA]</scope>
    <source>
        <strain evidence="3">HannoverDv2000</strain>
    </source>
</reference>
<gene>
    <name evidence="2" type="ORF">DICVIV_07719</name>
</gene>
<dbReference type="EMBL" id="KN716363">
    <property type="protein sequence ID" value="KJH46240.1"/>
    <property type="molecule type" value="Genomic_DNA"/>
</dbReference>
<sequence>MYYRRMVGMSLSLWMLLLMWGRCEADKEIFLFLNKSEPVMNIRNNMVEVMFKVQTTRGYHLRRLPLSLATSRGQLFHRAKLAETDENVEQSEAGRVAGDEEQTVSEGGTALAGSYQFTHGSSTRRAPNCIIVYPHGGNVVFTFTTSSGLKYGSVFDGEHGAKMGNTDDLIEYLDTITRIHFFFRSSTRRAPNCIIVYPHGGNVVFTFTTSSGLKYGSVFDGEHGAKMGNTDDLIEYLDTITVR</sequence>
<evidence type="ECO:0000256" key="1">
    <source>
        <dbReference type="SAM" id="SignalP"/>
    </source>
</evidence>
<name>A0A0D8XNZ8_DICVI</name>
<feature type="chain" id="PRO_5002335928" description="Jacalin-type lectin domain-containing protein" evidence="1">
    <location>
        <begin position="26"/>
        <end position="243"/>
    </location>
</feature>
<organism evidence="2 3">
    <name type="scientific">Dictyocaulus viviparus</name>
    <name type="common">Bovine lungworm</name>
    <dbReference type="NCBI Taxonomy" id="29172"/>
    <lineage>
        <taxon>Eukaryota</taxon>
        <taxon>Metazoa</taxon>
        <taxon>Ecdysozoa</taxon>
        <taxon>Nematoda</taxon>
        <taxon>Chromadorea</taxon>
        <taxon>Rhabditida</taxon>
        <taxon>Rhabditina</taxon>
        <taxon>Rhabditomorpha</taxon>
        <taxon>Strongyloidea</taxon>
        <taxon>Metastrongylidae</taxon>
        <taxon>Dictyocaulus</taxon>
    </lineage>
</organism>
<keyword evidence="1" id="KW-0732">Signal</keyword>
<evidence type="ECO:0000313" key="3">
    <source>
        <dbReference type="Proteomes" id="UP000053766"/>
    </source>
</evidence>